<dbReference type="GO" id="GO:0005524">
    <property type="term" value="F:ATP binding"/>
    <property type="evidence" value="ECO:0007669"/>
    <property type="project" value="UniProtKB-UniRule"/>
</dbReference>
<dbReference type="SMART" id="SM00033">
    <property type="entry name" value="CH"/>
    <property type="match status" value="1"/>
</dbReference>
<dbReference type="InterPro" id="IPR027417">
    <property type="entry name" value="P-loop_NTPase"/>
</dbReference>
<keyword evidence="9" id="KW-1185">Reference proteome</keyword>
<evidence type="ECO:0000256" key="3">
    <source>
        <dbReference type="PROSITE-ProRule" id="PRU00283"/>
    </source>
</evidence>
<feature type="domain" description="Kinesin motor" evidence="7">
    <location>
        <begin position="348"/>
        <end position="613"/>
    </location>
</feature>
<dbReference type="Pfam" id="PF00307">
    <property type="entry name" value="CH"/>
    <property type="match status" value="1"/>
</dbReference>
<sequence length="943" mass="104539">MEYVTRTGFHDLNLASRKAEEAALRRYVAVAWLETLVGPLGISSQPSEKEFISCLRNGLILCNVINKIHPGAVPKVVESNSHAQSLNREFQPPAAYQYFENVRNFLVAIEDLKLPAFGACDLERDNLDAGSSAKVVDCILALKSYHECKQINCGTANGYYKLTRSPMVMHSSTKINSRASSESCRRLDMPAACDKRPPAKSEVYKLEDTIVKLLADYMVDTKENFDDNFMGSFHGRNPDSVKVLSKMISSCLEEQLVNKIPEGSRACTKKDNQNHINLLKMQEKELSDLKDLLLTAKREFEDLQSQLQIDLKNIGSQVEEMSTAAVQYHKVVEENRKLYNMVQDLKGNIRVFCRIRPAFCAGTRNVMDFIGEDGSLVISDPLKPKKDGRKVFQFNRVFGPSATQDDVFTDTQPLIRSVMDGYNVCIFAYGQTGSGKTYTMLEIRSCNNDNGLSLPDATLHTVKSTSDVLNLMKYGEVNRVVCSTAINNRSSRSHSILTVHVHGKYTSGNMLRSCLHLVDLAGSERVDKSEVTGDRLKEAQHINKSLSCLGDVVTALAQKNSHIPYRNSKLTLLLQDSLGGHAKTLMFAHVSPEEDSFGETLSTLKFARRVSTVELGAARLNKESSEVMQLKEQIENLKKALANKEAPSTPSYKMKEPKSPFEKQMAAIEKTPPRTRRLSIETGSTMKSEKAMNAEDRRGPKIPSSITRARRLSSEGSRNEDNSQIKVSADVSRSLHASTVSVQKYGQFQDEEAVTKQFGNLSNGSSVMEAYHSKAPRSPTSSSFQKQALKTDCRTQIPRLELPSTPEPKVYTRNDIQNLMQTVISTESRTANGKGSQVRKSLRTTIGKLISGSEKRNLQKTLELKSPVRGVGNVNDLKSPPVTANAKAARRESLTGVQTSGSSRRSSLGGKPIELSTPMSNNRNARTPPPVHPSSAKTTKRWL</sequence>
<comment type="similarity">
    <text evidence="1">Belongs to the TRAFAC class myosin-kinesin ATPase superfamily. Kinesin family. KIN-14 subfamily.</text>
</comment>
<evidence type="ECO:0000256" key="4">
    <source>
        <dbReference type="SAM" id="Coils"/>
    </source>
</evidence>
<reference evidence="9" key="1">
    <citation type="journal article" date="2019" name="Plant Biotechnol. J.">
        <title>Genome sequencing of the Australian wild diploid species Gossypium australe highlights disease resistance and delayed gland morphogenesis.</title>
        <authorList>
            <person name="Cai Y."/>
            <person name="Cai X."/>
            <person name="Wang Q."/>
            <person name="Wang P."/>
            <person name="Zhang Y."/>
            <person name="Cai C."/>
            <person name="Xu Y."/>
            <person name="Wang K."/>
            <person name="Zhou Z."/>
            <person name="Wang C."/>
            <person name="Geng S."/>
            <person name="Li B."/>
            <person name="Dong Q."/>
            <person name="Hou Y."/>
            <person name="Wang H."/>
            <person name="Ai P."/>
            <person name="Liu Z."/>
            <person name="Yi F."/>
            <person name="Sun M."/>
            <person name="An G."/>
            <person name="Cheng J."/>
            <person name="Zhang Y."/>
            <person name="Shi Q."/>
            <person name="Xie Y."/>
            <person name="Shi X."/>
            <person name="Chang Y."/>
            <person name="Huang F."/>
            <person name="Chen Y."/>
            <person name="Hong S."/>
            <person name="Mi L."/>
            <person name="Sun Q."/>
            <person name="Zhang L."/>
            <person name="Zhou B."/>
            <person name="Peng R."/>
            <person name="Zhang X."/>
            <person name="Liu F."/>
        </authorList>
    </citation>
    <scope>NUCLEOTIDE SEQUENCE [LARGE SCALE GENOMIC DNA]</scope>
    <source>
        <strain evidence="9">cv. PA1801</strain>
    </source>
</reference>
<dbReference type="InterPro" id="IPR001715">
    <property type="entry name" value="CH_dom"/>
</dbReference>
<proteinExistence type="inferred from homology"/>
<feature type="coiled-coil region" evidence="4">
    <location>
        <begin position="272"/>
        <end position="306"/>
    </location>
</feature>
<keyword evidence="4" id="KW-0175">Coiled coil</keyword>
<dbReference type="PROSITE" id="PS50067">
    <property type="entry name" value="KINESIN_MOTOR_2"/>
    <property type="match status" value="1"/>
</dbReference>
<comment type="caution">
    <text evidence="8">The sequence shown here is derived from an EMBL/GenBank/DDBJ whole genome shotgun (WGS) entry which is preliminary data.</text>
</comment>
<keyword evidence="3" id="KW-0547">Nucleotide-binding</keyword>
<keyword evidence="3" id="KW-0067">ATP-binding</keyword>
<dbReference type="GO" id="GO:0007018">
    <property type="term" value="P:microtubule-based movement"/>
    <property type="evidence" value="ECO:0007669"/>
    <property type="project" value="InterPro"/>
</dbReference>
<feature type="coiled-coil region" evidence="4">
    <location>
        <begin position="617"/>
        <end position="647"/>
    </location>
</feature>
<keyword evidence="2 3" id="KW-0505">Motor protein</keyword>
<feature type="region of interest" description="Disordered" evidence="5">
    <location>
        <begin position="872"/>
        <end position="943"/>
    </location>
</feature>
<feature type="compositionally biased region" description="Basic and acidic residues" evidence="5">
    <location>
        <begin position="687"/>
        <end position="699"/>
    </location>
</feature>
<dbReference type="GO" id="GO:0003777">
    <property type="term" value="F:microtubule motor activity"/>
    <property type="evidence" value="ECO:0007669"/>
    <property type="project" value="InterPro"/>
</dbReference>
<evidence type="ECO:0000256" key="2">
    <source>
        <dbReference type="ARBA" id="ARBA00023175"/>
    </source>
</evidence>
<evidence type="ECO:0000313" key="9">
    <source>
        <dbReference type="Proteomes" id="UP000325315"/>
    </source>
</evidence>
<feature type="region of interest" description="Disordered" evidence="5">
    <location>
        <begin position="673"/>
        <end position="733"/>
    </location>
</feature>
<dbReference type="SUPFAM" id="SSF47576">
    <property type="entry name" value="Calponin-homology domain, CH-domain"/>
    <property type="match status" value="1"/>
</dbReference>
<dbReference type="InterPro" id="IPR027640">
    <property type="entry name" value="Kinesin-like_fam"/>
</dbReference>
<feature type="binding site" evidence="3">
    <location>
        <begin position="430"/>
        <end position="437"/>
    </location>
    <ligand>
        <name>ATP</name>
        <dbReference type="ChEBI" id="CHEBI:30616"/>
    </ligand>
</feature>
<gene>
    <name evidence="8" type="ORF">EPI10_000444</name>
</gene>
<organism evidence="8 9">
    <name type="scientific">Gossypium australe</name>
    <dbReference type="NCBI Taxonomy" id="47621"/>
    <lineage>
        <taxon>Eukaryota</taxon>
        <taxon>Viridiplantae</taxon>
        <taxon>Streptophyta</taxon>
        <taxon>Embryophyta</taxon>
        <taxon>Tracheophyta</taxon>
        <taxon>Spermatophyta</taxon>
        <taxon>Magnoliopsida</taxon>
        <taxon>eudicotyledons</taxon>
        <taxon>Gunneridae</taxon>
        <taxon>Pentapetalae</taxon>
        <taxon>rosids</taxon>
        <taxon>malvids</taxon>
        <taxon>Malvales</taxon>
        <taxon>Malvaceae</taxon>
        <taxon>Malvoideae</taxon>
        <taxon>Gossypium</taxon>
    </lineage>
</organism>
<dbReference type="InterPro" id="IPR036872">
    <property type="entry name" value="CH_dom_sf"/>
</dbReference>
<accession>A0A5B6V7T2</accession>
<dbReference type="CDD" id="cd21203">
    <property type="entry name" value="CH_AtKIN14-like"/>
    <property type="match status" value="1"/>
</dbReference>
<dbReference type="PROSITE" id="PS50021">
    <property type="entry name" value="CH"/>
    <property type="match status" value="1"/>
</dbReference>
<evidence type="ECO:0000259" key="6">
    <source>
        <dbReference type="PROSITE" id="PS50021"/>
    </source>
</evidence>
<protein>
    <submittedName>
        <fullName evidence="8">Kinesin domain-containing protein/CH domain-containing protein</fullName>
    </submittedName>
</protein>
<evidence type="ECO:0000256" key="1">
    <source>
        <dbReference type="ARBA" id="ARBA00010899"/>
    </source>
</evidence>
<dbReference type="PANTHER" id="PTHR47972">
    <property type="entry name" value="KINESIN-LIKE PROTEIN KLP-3"/>
    <property type="match status" value="1"/>
</dbReference>
<dbReference type="OrthoDB" id="3176171at2759"/>
<name>A0A5B6V7T2_9ROSI</name>
<dbReference type="PANTHER" id="PTHR47972:SF4">
    <property type="entry name" value="KINESIN-LIKE PROTEIN KIN-14L"/>
    <property type="match status" value="1"/>
</dbReference>
<dbReference type="AlphaFoldDB" id="A0A5B6V7T2"/>
<dbReference type="SMART" id="SM00129">
    <property type="entry name" value="KISc"/>
    <property type="match status" value="1"/>
</dbReference>
<dbReference type="Proteomes" id="UP000325315">
    <property type="component" value="Unassembled WGS sequence"/>
</dbReference>
<feature type="domain" description="Calponin-homology (CH)" evidence="6">
    <location>
        <begin position="23"/>
        <end position="147"/>
    </location>
</feature>
<dbReference type="Gene3D" id="1.10.418.10">
    <property type="entry name" value="Calponin-like domain"/>
    <property type="match status" value="1"/>
</dbReference>
<evidence type="ECO:0000259" key="7">
    <source>
        <dbReference type="PROSITE" id="PS50067"/>
    </source>
</evidence>
<evidence type="ECO:0000313" key="8">
    <source>
        <dbReference type="EMBL" id="KAA3465249.1"/>
    </source>
</evidence>
<dbReference type="InterPro" id="IPR001752">
    <property type="entry name" value="Kinesin_motor_dom"/>
</dbReference>
<dbReference type="GO" id="GO:0008017">
    <property type="term" value="F:microtubule binding"/>
    <property type="evidence" value="ECO:0007669"/>
    <property type="project" value="InterPro"/>
</dbReference>
<dbReference type="Pfam" id="PF00225">
    <property type="entry name" value="Kinesin"/>
    <property type="match status" value="2"/>
</dbReference>
<dbReference type="EMBL" id="SMMG02000007">
    <property type="protein sequence ID" value="KAA3465249.1"/>
    <property type="molecule type" value="Genomic_DNA"/>
</dbReference>
<dbReference type="InterPro" id="IPR036961">
    <property type="entry name" value="Kinesin_motor_dom_sf"/>
</dbReference>
<evidence type="ECO:0000256" key="5">
    <source>
        <dbReference type="SAM" id="MobiDB-lite"/>
    </source>
</evidence>
<dbReference type="GO" id="GO:0015630">
    <property type="term" value="C:microtubule cytoskeleton"/>
    <property type="evidence" value="ECO:0007669"/>
    <property type="project" value="TreeGrafter"/>
</dbReference>
<dbReference type="FunFam" id="1.10.418.10:FF:000073">
    <property type="entry name" value="Kinesin-like protein KIN-14L"/>
    <property type="match status" value="1"/>
</dbReference>
<feature type="compositionally biased region" description="Low complexity" evidence="5">
    <location>
        <begin position="900"/>
        <end position="910"/>
    </location>
</feature>
<dbReference type="PRINTS" id="PR00380">
    <property type="entry name" value="KINESINHEAVY"/>
</dbReference>
<dbReference type="SUPFAM" id="SSF52540">
    <property type="entry name" value="P-loop containing nucleoside triphosphate hydrolases"/>
    <property type="match status" value="1"/>
</dbReference>
<dbReference type="Gene3D" id="3.40.850.10">
    <property type="entry name" value="Kinesin motor domain"/>
    <property type="match status" value="2"/>
</dbReference>